<reference evidence="4" key="1">
    <citation type="journal article" date="2015" name="Proc. Natl. Acad. Sci. U.S.A.">
        <title>Genome sequence of the Asian Tiger mosquito, Aedes albopictus, reveals insights into its biology, genetics, and evolution.</title>
        <authorList>
            <person name="Chen X.G."/>
            <person name="Jiang X."/>
            <person name="Gu J."/>
            <person name="Xu M."/>
            <person name="Wu Y."/>
            <person name="Deng Y."/>
            <person name="Zhang C."/>
            <person name="Bonizzoni M."/>
            <person name="Dermauw W."/>
            <person name="Vontas J."/>
            <person name="Armbruster P."/>
            <person name="Huang X."/>
            <person name="Yang Y."/>
            <person name="Zhang H."/>
            <person name="He W."/>
            <person name="Peng H."/>
            <person name="Liu Y."/>
            <person name="Wu K."/>
            <person name="Chen J."/>
            <person name="Lirakis M."/>
            <person name="Topalis P."/>
            <person name="Van Leeuwen T."/>
            <person name="Hall A.B."/>
            <person name="Jiang X."/>
            <person name="Thorpe C."/>
            <person name="Mueller R.L."/>
            <person name="Sun C."/>
            <person name="Waterhouse R.M."/>
            <person name="Yan G."/>
            <person name="Tu Z.J."/>
            <person name="Fang X."/>
            <person name="James A.A."/>
        </authorList>
    </citation>
    <scope>NUCLEOTIDE SEQUENCE [LARGE SCALE GENOMIC DNA]</scope>
    <source>
        <strain evidence="4">Foshan</strain>
    </source>
</reference>
<reference evidence="3" key="2">
    <citation type="submission" date="2025-05" db="UniProtKB">
        <authorList>
            <consortium name="EnsemblMetazoa"/>
        </authorList>
    </citation>
    <scope>IDENTIFICATION</scope>
    <source>
        <strain evidence="3">Foshan</strain>
    </source>
</reference>
<dbReference type="EnsemblMetazoa" id="AALFPA23_014241.R20703">
    <property type="protein sequence ID" value="AALFPA23_014241.P20703"/>
    <property type="gene ID" value="AALFPA23_014241"/>
</dbReference>
<dbReference type="InterPro" id="IPR012337">
    <property type="entry name" value="RNaseH-like_sf"/>
</dbReference>
<dbReference type="InterPro" id="IPR001584">
    <property type="entry name" value="Integrase_cat-core"/>
</dbReference>
<dbReference type="SUPFAM" id="SSF56672">
    <property type="entry name" value="DNA/RNA polymerases"/>
    <property type="match status" value="1"/>
</dbReference>
<evidence type="ECO:0000256" key="1">
    <source>
        <dbReference type="SAM" id="MobiDB-lite"/>
    </source>
</evidence>
<feature type="compositionally biased region" description="Low complexity" evidence="1">
    <location>
        <begin position="1152"/>
        <end position="1162"/>
    </location>
</feature>
<dbReference type="InterPro" id="IPR000477">
    <property type="entry name" value="RT_dom"/>
</dbReference>
<protein>
    <recommendedName>
        <fullName evidence="2">Integrase catalytic domain-containing protein</fullName>
    </recommendedName>
</protein>
<accession>A0ABM1Z215</accession>
<keyword evidence="4" id="KW-1185">Reference proteome</keyword>
<dbReference type="Pfam" id="PF05380">
    <property type="entry name" value="Peptidase_A17"/>
    <property type="match status" value="1"/>
</dbReference>
<dbReference type="RefSeq" id="XP_062708649.1">
    <property type="nucleotide sequence ID" value="XM_062852665.1"/>
</dbReference>
<organism evidence="3 4">
    <name type="scientific">Aedes albopictus</name>
    <name type="common">Asian tiger mosquito</name>
    <name type="synonym">Stegomyia albopicta</name>
    <dbReference type="NCBI Taxonomy" id="7160"/>
    <lineage>
        <taxon>Eukaryota</taxon>
        <taxon>Metazoa</taxon>
        <taxon>Ecdysozoa</taxon>
        <taxon>Arthropoda</taxon>
        <taxon>Hexapoda</taxon>
        <taxon>Insecta</taxon>
        <taxon>Pterygota</taxon>
        <taxon>Neoptera</taxon>
        <taxon>Endopterygota</taxon>
        <taxon>Diptera</taxon>
        <taxon>Nematocera</taxon>
        <taxon>Culicoidea</taxon>
        <taxon>Culicidae</taxon>
        <taxon>Culicinae</taxon>
        <taxon>Aedini</taxon>
        <taxon>Aedes</taxon>
        <taxon>Stegomyia</taxon>
    </lineage>
</organism>
<dbReference type="GeneID" id="134288292"/>
<dbReference type="Pfam" id="PF00078">
    <property type="entry name" value="RVT_1"/>
    <property type="match status" value="1"/>
</dbReference>
<evidence type="ECO:0000259" key="2">
    <source>
        <dbReference type="PROSITE" id="PS50994"/>
    </source>
</evidence>
<dbReference type="SUPFAM" id="SSF53098">
    <property type="entry name" value="Ribonuclease H-like"/>
    <property type="match status" value="1"/>
</dbReference>
<dbReference type="InterPro" id="IPR008042">
    <property type="entry name" value="Retrotrans_Pao"/>
</dbReference>
<dbReference type="Gene3D" id="3.30.420.10">
    <property type="entry name" value="Ribonuclease H-like superfamily/Ribonuclease H"/>
    <property type="match status" value="1"/>
</dbReference>
<sequence length="1174" mass="134946">MTVHRLLIGVNNASLTVPLKVREGKKGEPIAAKTRLGWCIFGGCGKEATHSLNYHDCECSSDQELHNIVKDYFTMEDAGVKSQVMLESEEDKWARRILEETTIRVGERFETGLLWKYDVVEFPDSYNMAVKRFECLERKMLRNPDLAANLKKQISEYQLKGYAHRATREELAQSDPKRVWYLPMGVVTNPRKPGKVRLIWDAAAKVDGMSLNSMLLKGPDQLASLPAVLSRFRQFKVSVSADIKEMFHQLQVRESDRHSQRFLFRNDPLEPIGIYLMDAATFGSTCSPASAQYVKNKNAEEFSDTYPRAVEGIVENHYVDDYLDSFEDDEEAERVSSEIRSIHRRGGFQLRNWLSNSSKVLRGLNEEDPKANKNLCLSSADSSDRVLGMLWQTAEDELRFSMTMKEEVQLVIDSQKRPTKRQILRCLMGVFDPLGLLSVFLVHGKILLQDVWRSGLQWDETVSEELFDRWIRWTSQFPKVGALRIPRCYFEGATVRKYEQLQLHVFVDASEAAFSAVAYFRVVNDQGEPECSIVAAKTKVAPLKPLSIPRLELQAAVLGSRLLSSVQENHSVKVRQRFLWSDSATVLAWLRADHRRYKQYVACRIGELLSATDIAEWRWVPSKLNPADAATKWGKNACPDVSDEWFKGPQFLRLSEENWPKQIHHSIQPEEELRPCFVIQESIAQQTILDFTRFSKWRRLLGAMAYVHRFVDNCRRKWRGEQLQLLFLSQDELKKAKNSLMRIVQCQEFPDEMALFSKGPNELPRTSRLYQLTPTVDEWGVLRVDGRIGAAPHAAFDARFSVILPRTHPVTKLVVDEFHRTFRHGNAETVVNEIRQFYYIFQLRTVVKQVAADCQLCKVLKTTPKIPRMAPLPVARLSWFTRPFTYTGIDFFGPFLVKVLRSSAKRWICLFTCLTTRAVHVEVAHSLSTPSCVKCVRRFVCRRGAPAEIYTDNGTNFLGAERLLREQLKLLHGDLAATFTNTETKWHFIPPGAPHMGGAWERMVRSIKSAMESAYNSDRKLDDEGEHPTQHALRSFRYRYCSCFAPFVSAFVFVVPHEAEPIVRAEHRNDCRNRNPKSGLAVHTIEEGHVFNFEKTTVLERIEHPEVRMIAEVFHIKKQGDQQTVNLQRECSNFNSTYNGLLARLREEPRTRTQTRTAQNTNSTDNETNEVHAE</sequence>
<dbReference type="Gene3D" id="3.30.70.270">
    <property type="match status" value="1"/>
</dbReference>
<feature type="region of interest" description="Disordered" evidence="1">
    <location>
        <begin position="1146"/>
        <end position="1174"/>
    </location>
</feature>
<dbReference type="PANTHER" id="PTHR47331">
    <property type="entry name" value="PHD-TYPE DOMAIN-CONTAINING PROTEIN"/>
    <property type="match status" value="1"/>
</dbReference>
<evidence type="ECO:0000313" key="4">
    <source>
        <dbReference type="Proteomes" id="UP000069940"/>
    </source>
</evidence>
<proteinExistence type="predicted"/>
<dbReference type="PANTHER" id="PTHR47331:SF1">
    <property type="entry name" value="GAG-LIKE PROTEIN"/>
    <property type="match status" value="1"/>
</dbReference>
<dbReference type="InterPro" id="IPR043502">
    <property type="entry name" value="DNA/RNA_pol_sf"/>
</dbReference>
<dbReference type="Proteomes" id="UP000069940">
    <property type="component" value="Unassembled WGS sequence"/>
</dbReference>
<dbReference type="InterPro" id="IPR043128">
    <property type="entry name" value="Rev_trsase/Diguanyl_cyclase"/>
</dbReference>
<dbReference type="InterPro" id="IPR036397">
    <property type="entry name" value="RNaseH_sf"/>
</dbReference>
<feature type="domain" description="Integrase catalytic" evidence="2">
    <location>
        <begin position="879"/>
        <end position="1064"/>
    </location>
</feature>
<name>A0ABM1Z215_AEDAL</name>
<dbReference type="Gene3D" id="3.10.10.10">
    <property type="entry name" value="HIV Type 1 Reverse Transcriptase, subunit A, domain 1"/>
    <property type="match status" value="1"/>
</dbReference>
<evidence type="ECO:0000313" key="3">
    <source>
        <dbReference type="EnsemblMetazoa" id="AALFPA23_014241.P20703"/>
    </source>
</evidence>
<dbReference type="PROSITE" id="PS50994">
    <property type="entry name" value="INTEGRASE"/>
    <property type="match status" value="1"/>
</dbReference>